<dbReference type="AlphaFoldDB" id="A0A139LTH3"/>
<sequence>MLRFEREYVSFKPRSAPETIVKSSILFLQVIENQKHWFAARTRDKQEFAVRKSLDKLKSEEKLDLDYYLPTRIVISQLKYRRKRSEVPVIRNLIFICATKQTACDISNVYNVQLFYMKDLFTHSMLVVPDKQMEDFMFVMDLNPDGVNFDNEPFAIGDKVKVVKGDFSGIEGEVATEANKTYVVIRIKGVLVASVKVPKSYLKFIK</sequence>
<feature type="domain" description="NusG-like N-terminal" evidence="4">
    <location>
        <begin position="35"/>
        <end position="136"/>
    </location>
</feature>
<dbReference type="PATRIC" id="fig|329854.7.peg.653"/>
<dbReference type="Gene3D" id="2.30.30.30">
    <property type="match status" value="1"/>
</dbReference>
<name>A0A139LTH3_9BACE</name>
<dbReference type="PANTHER" id="PTHR30265:SF4">
    <property type="entry name" value="KOW MOTIF FAMILY PROTEIN, EXPRESSED"/>
    <property type="match status" value="1"/>
</dbReference>
<dbReference type="Proteomes" id="UP000070319">
    <property type="component" value="Unassembled WGS sequence"/>
</dbReference>
<keyword evidence="1" id="KW-0889">Transcription antitermination</keyword>
<keyword evidence="3" id="KW-0804">Transcription</keyword>
<dbReference type="InterPro" id="IPR008991">
    <property type="entry name" value="Translation_prot_SH3-like_sf"/>
</dbReference>
<dbReference type="GO" id="GO:0031564">
    <property type="term" value="P:transcription antitermination"/>
    <property type="evidence" value="ECO:0007669"/>
    <property type="project" value="UniProtKB-KW"/>
</dbReference>
<dbReference type="InterPro" id="IPR014722">
    <property type="entry name" value="Rib_uL2_dom2"/>
</dbReference>
<dbReference type="InterPro" id="IPR043425">
    <property type="entry name" value="NusG-like"/>
</dbReference>
<protein>
    <submittedName>
        <fullName evidence="5">Transcription termination/antitermination factor NusG</fullName>
    </submittedName>
</protein>
<dbReference type="Pfam" id="PF02357">
    <property type="entry name" value="NusG"/>
    <property type="match status" value="1"/>
</dbReference>
<dbReference type="SUPFAM" id="SSF82679">
    <property type="entry name" value="N-utilization substance G protein NusG, N-terminal domain"/>
    <property type="match status" value="1"/>
</dbReference>
<dbReference type="EMBL" id="LTDF01000043">
    <property type="protein sequence ID" value="KXT54730.1"/>
    <property type="molecule type" value="Genomic_DNA"/>
</dbReference>
<dbReference type="NCBIfam" id="NF033644">
    <property type="entry name" value="antiterm_UpxY"/>
    <property type="match status" value="1"/>
</dbReference>
<dbReference type="InterPro" id="IPR036735">
    <property type="entry name" value="NGN_dom_sf"/>
</dbReference>
<evidence type="ECO:0000256" key="1">
    <source>
        <dbReference type="ARBA" id="ARBA00022814"/>
    </source>
</evidence>
<dbReference type="CDD" id="cd09895">
    <property type="entry name" value="NGN_SP_UpxY"/>
    <property type="match status" value="1"/>
</dbReference>
<evidence type="ECO:0000259" key="4">
    <source>
        <dbReference type="Pfam" id="PF02357"/>
    </source>
</evidence>
<dbReference type="Gene3D" id="3.30.70.940">
    <property type="entry name" value="NusG, N-terminal domain"/>
    <property type="match status" value="1"/>
</dbReference>
<evidence type="ECO:0000313" key="6">
    <source>
        <dbReference type="Proteomes" id="UP000070319"/>
    </source>
</evidence>
<evidence type="ECO:0000313" key="5">
    <source>
        <dbReference type="EMBL" id="KXT54730.1"/>
    </source>
</evidence>
<organism evidence="5">
    <name type="scientific">Bacteroides intestinalis</name>
    <dbReference type="NCBI Taxonomy" id="329854"/>
    <lineage>
        <taxon>Bacteria</taxon>
        <taxon>Pseudomonadati</taxon>
        <taxon>Bacteroidota</taxon>
        <taxon>Bacteroidia</taxon>
        <taxon>Bacteroidales</taxon>
        <taxon>Bacteroidaceae</taxon>
        <taxon>Bacteroides</taxon>
    </lineage>
</organism>
<dbReference type="SUPFAM" id="SSF50104">
    <property type="entry name" value="Translation proteins SH3-like domain"/>
    <property type="match status" value="1"/>
</dbReference>
<evidence type="ECO:0000256" key="2">
    <source>
        <dbReference type="ARBA" id="ARBA00023015"/>
    </source>
</evidence>
<proteinExistence type="predicted"/>
<dbReference type="PANTHER" id="PTHR30265">
    <property type="entry name" value="RHO-INTERACTING TRANSCRIPTION TERMINATION FACTOR NUSG"/>
    <property type="match status" value="1"/>
</dbReference>
<dbReference type="GO" id="GO:0006354">
    <property type="term" value="P:DNA-templated transcription elongation"/>
    <property type="evidence" value="ECO:0007669"/>
    <property type="project" value="InterPro"/>
</dbReference>
<gene>
    <name evidence="5" type="ORF">HMPREF2531_00652</name>
</gene>
<comment type="caution">
    <text evidence="5">The sequence shown here is derived from an EMBL/GenBank/DDBJ whole genome shotgun (WGS) entry which is preliminary data.</text>
</comment>
<dbReference type="InterPro" id="IPR006645">
    <property type="entry name" value="NGN-like_dom"/>
</dbReference>
<keyword evidence="2" id="KW-0805">Transcription regulation</keyword>
<reference evidence="5 6" key="1">
    <citation type="submission" date="2016-02" db="EMBL/GenBank/DDBJ databases">
        <authorList>
            <person name="Wen L."/>
            <person name="He K."/>
            <person name="Yang H."/>
        </authorList>
    </citation>
    <scope>NUCLEOTIDE SEQUENCE [LARGE SCALE GENOMIC DNA]</scope>
    <source>
        <strain evidence="5 6">KLE1704</strain>
    </source>
</reference>
<evidence type="ECO:0000256" key="3">
    <source>
        <dbReference type="ARBA" id="ARBA00023163"/>
    </source>
</evidence>
<accession>A0A139LTH3</accession>